<evidence type="ECO:0000256" key="2">
    <source>
        <dbReference type="ARBA" id="ARBA00022578"/>
    </source>
</evidence>
<evidence type="ECO:0000256" key="3">
    <source>
        <dbReference type="ARBA" id="ARBA00023125"/>
    </source>
</evidence>
<dbReference type="Proteomes" id="UP000007807">
    <property type="component" value="Chromosome"/>
</dbReference>
<dbReference type="GO" id="GO:0032196">
    <property type="term" value="P:transposition"/>
    <property type="evidence" value="ECO:0007669"/>
    <property type="project" value="UniProtKB-KW"/>
</dbReference>
<keyword evidence="8" id="KW-1185">Reference proteome</keyword>
<dbReference type="NCBIfam" id="NF040570">
    <property type="entry name" value="guided_TnpB"/>
    <property type="match status" value="1"/>
</dbReference>
<dbReference type="NCBIfam" id="TIGR01766">
    <property type="entry name" value="IS200/IS605 family accessory protein TnpB-like domain"/>
    <property type="match status" value="1"/>
</dbReference>
<evidence type="ECO:0000313" key="8">
    <source>
        <dbReference type="Proteomes" id="UP000007807"/>
    </source>
</evidence>
<dbReference type="AlphaFoldDB" id="F4BSX7"/>
<dbReference type="Pfam" id="PF01385">
    <property type="entry name" value="OrfB_IS605"/>
    <property type="match status" value="1"/>
</dbReference>
<evidence type="ECO:0000259" key="5">
    <source>
        <dbReference type="Pfam" id="PF01385"/>
    </source>
</evidence>
<dbReference type="InParanoid" id="F4BSX7"/>
<evidence type="ECO:0000256" key="1">
    <source>
        <dbReference type="ARBA" id="ARBA00008761"/>
    </source>
</evidence>
<dbReference type="Pfam" id="PF07282">
    <property type="entry name" value="Cas12f1-like_TNB"/>
    <property type="match status" value="1"/>
</dbReference>
<protein>
    <submittedName>
        <fullName evidence="7">Transposase, OrfB family, putative</fullName>
    </submittedName>
</protein>
<gene>
    <name evidence="7" type="ordered locus">MCON_1424</name>
</gene>
<evidence type="ECO:0000259" key="6">
    <source>
        <dbReference type="Pfam" id="PF07282"/>
    </source>
</evidence>
<dbReference type="EMBL" id="CP002565">
    <property type="protein sequence ID" value="AEB68087.1"/>
    <property type="molecule type" value="Genomic_DNA"/>
</dbReference>
<dbReference type="HOGENOM" id="CLU_032903_3_2_2"/>
<accession>F4BSX7</accession>
<comment type="similarity">
    <text evidence="1">In the C-terminal section; belongs to the transposase 35 family.</text>
</comment>
<keyword evidence="2" id="KW-0815">Transposition</keyword>
<sequence length="347" mass="38976">MHQFNAACNYVGEKAFELHTANKIELQKIVYRDIREMFGISAQMAVRAISKSCEAYKRDKSIKPKFDPNGAVIYDQRIMSWKGLDRVSLLTLDGRIKLPVVICDYHAPRLDRIRGQADLIFQNGTFYLCVVVDVPEPKKSVPQNVLGVDHGIKNIAVDSSGEEFSGEKIEKVRSKIDNLKADLQSCGTDSAKRHLKKLSGKEARFHRDVNHCISKKLVAKAIDTSSAIVLEDLSGIRERITVPKAQRRKQHNWSFYQLRQYIDYKAAIAGVPLICIDPAYTSQECPICHLISRSNRPTRDEFSCVCCGFSGPADTIAARNIAARVSVNMPIVARLFAELQAHPFREG</sequence>
<dbReference type="GO" id="GO:0006310">
    <property type="term" value="P:DNA recombination"/>
    <property type="evidence" value="ECO:0007669"/>
    <property type="project" value="UniProtKB-KW"/>
</dbReference>
<name>F4BSX7_METSG</name>
<feature type="domain" description="Cas12f1-like TNB" evidence="6">
    <location>
        <begin position="255"/>
        <end position="321"/>
    </location>
</feature>
<organism evidence="7 8">
    <name type="scientific">Methanothrix soehngenii (strain ATCC 5969 / DSM 3671 / JCM 10134 / NBRC 103675 / OCM 69 / GP-6)</name>
    <name type="common">Methanosaeta concilii</name>
    <dbReference type="NCBI Taxonomy" id="990316"/>
    <lineage>
        <taxon>Archaea</taxon>
        <taxon>Methanobacteriati</taxon>
        <taxon>Methanobacteriota</taxon>
        <taxon>Stenosarchaea group</taxon>
        <taxon>Methanomicrobia</taxon>
        <taxon>Methanotrichales</taxon>
        <taxon>Methanotrichaceae</taxon>
        <taxon>Methanothrix</taxon>
    </lineage>
</organism>
<dbReference type="GO" id="GO:0003677">
    <property type="term" value="F:DNA binding"/>
    <property type="evidence" value="ECO:0007669"/>
    <property type="project" value="UniProtKB-KW"/>
</dbReference>
<dbReference type="InterPro" id="IPR001959">
    <property type="entry name" value="Transposase"/>
</dbReference>
<proteinExistence type="inferred from homology"/>
<reference evidence="7 8" key="1">
    <citation type="journal article" date="2011" name="J. Bacteriol.">
        <title>Complete genome sequence of Methanosaeta concilii, a specialist in aceticlastic methanogenesis.</title>
        <authorList>
            <person name="Barber R.D."/>
            <person name="Zhang L."/>
            <person name="Harnack M."/>
            <person name="Olson M.V."/>
            <person name="Kaul R."/>
            <person name="Ingram-Smith C."/>
            <person name="Smith K.S."/>
        </authorList>
    </citation>
    <scope>NUCLEOTIDE SEQUENCE [LARGE SCALE GENOMIC DNA]</scope>
    <source>
        <strain evidence="8">ATCC 5969 / DSM 3671 / JCM 10134 / NBRC 103675 / OCM 69 / GP-6</strain>
    </source>
</reference>
<evidence type="ECO:0000313" key="7">
    <source>
        <dbReference type="EMBL" id="AEB68087.1"/>
    </source>
</evidence>
<keyword evidence="3" id="KW-0238">DNA-binding</keyword>
<dbReference type="InterPro" id="IPR010095">
    <property type="entry name" value="Cas12f1-like_TNB"/>
</dbReference>
<dbReference type="KEGG" id="mcj:MCON_1424"/>
<feature type="domain" description="Probable transposase IS891/IS1136/IS1341" evidence="5">
    <location>
        <begin position="131"/>
        <end position="221"/>
    </location>
</feature>
<evidence type="ECO:0000256" key="4">
    <source>
        <dbReference type="ARBA" id="ARBA00023172"/>
    </source>
</evidence>
<keyword evidence="4" id="KW-0233">DNA recombination</keyword>